<dbReference type="InterPro" id="IPR050925">
    <property type="entry name" value="Rhomboid_protease_S54"/>
</dbReference>
<keyword evidence="10" id="KW-1185">Reference proteome</keyword>
<dbReference type="Proteomes" id="UP000193642">
    <property type="component" value="Unassembled WGS sequence"/>
</dbReference>
<dbReference type="EMBL" id="MCGO01000002">
    <property type="protein sequence ID" value="ORY52857.1"/>
    <property type="molecule type" value="Genomic_DNA"/>
</dbReference>
<dbReference type="GO" id="GO:0006465">
    <property type="term" value="P:signal peptide processing"/>
    <property type="evidence" value="ECO:0007669"/>
    <property type="project" value="TreeGrafter"/>
</dbReference>
<evidence type="ECO:0000259" key="8">
    <source>
        <dbReference type="Pfam" id="PF01694"/>
    </source>
</evidence>
<evidence type="ECO:0000256" key="4">
    <source>
        <dbReference type="ARBA" id="ARBA00022801"/>
    </source>
</evidence>
<feature type="transmembrane region" description="Helical" evidence="7">
    <location>
        <begin position="234"/>
        <end position="252"/>
    </location>
</feature>
<comment type="similarity">
    <text evidence="2">Belongs to the peptidase S54 family.</text>
</comment>
<dbReference type="InterPro" id="IPR022764">
    <property type="entry name" value="Peptidase_S54_rhomboid_dom"/>
</dbReference>
<evidence type="ECO:0000256" key="3">
    <source>
        <dbReference type="ARBA" id="ARBA00022692"/>
    </source>
</evidence>
<keyword evidence="3 7" id="KW-0812">Transmembrane</keyword>
<evidence type="ECO:0000256" key="2">
    <source>
        <dbReference type="ARBA" id="ARBA00009045"/>
    </source>
</evidence>
<gene>
    <name evidence="9" type="ORF">BCR33DRAFT_711282</name>
</gene>
<feature type="transmembrane region" description="Helical" evidence="7">
    <location>
        <begin position="194"/>
        <end position="214"/>
    </location>
</feature>
<dbReference type="PANTHER" id="PTHR43731:SF14">
    <property type="entry name" value="PRESENILIN-ASSOCIATED RHOMBOID-LIKE PROTEIN, MITOCHONDRIAL"/>
    <property type="match status" value="1"/>
</dbReference>
<feature type="transmembrane region" description="Helical" evidence="7">
    <location>
        <begin position="259"/>
        <end position="278"/>
    </location>
</feature>
<dbReference type="AlphaFoldDB" id="A0A1Y2D0X5"/>
<accession>A0A1Y2D0X5</accession>
<protein>
    <submittedName>
        <fullName evidence="9">Rhomboid-domain-containing protein</fullName>
    </submittedName>
</protein>
<reference evidence="9 10" key="1">
    <citation type="submission" date="2016-07" db="EMBL/GenBank/DDBJ databases">
        <title>Pervasive Adenine N6-methylation of Active Genes in Fungi.</title>
        <authorList>
            <consortium name="DOE Joint Genome Institute"/>
            <person name="Mondo S.J."/>
            <person name="Dannebaum R.O."/>
            <person name="Kuo R.C."/>
            <person name="Labutti K."/>
            <person name="Haridas S."/>
            <person name="Kuo A."/>
            <person name="Salamov A."/>
            <person name="Ahrendt S.R."/>
            <person name="Lipzen A."/>
            <person name="Sullivan W."/>
            <person name="Andreopoulos W.B."/>
            <person name="Clum A."/>
            <person name="Lindquist E."/>
            <person name="Daum C."/>
            <person name="Ramamoorthy G.K."/>
            <person name="Gryganskyi A."/>
            <person name="Culley D."/>
            <person name="Magnuson J.K."/>
            <person name="James T.Y."/>
            <person name="O'Malley M.A."/>
            <person name="Stajich J.E."/>
            <person name="Spatafora J.W."/>
            <person name="Visel A."/>
            <person name="Grigoriev I.V."/>
        </authorList>
    </citation>
    <scope>NUCLEOTIDE SEQUENCE [LARGE SCALE GENOMIC DNA]</scope>
    <source>
        <strain evidence="9 10">JEL800</strain>
    </source>
</reference>
<proteinExistence type="inferred from homology"/>
<dbReference type="Pfam" id="PF01694">
    <property type="entry name" value="Rhomboid"/>
    <property type="match status" value="1"/>
</dbReference>
<dbReference type="GO" id="GO:0016020">
    <property type="term" value="C:membrane"/>
    <property type="evidence" value="ECO:0007669"/>
    <property type="project" value="UniProtKB-SubCell"/>
</dbReference>
<feature type="transmembrane region" description="Helical" evidence="7">
    <location>
        <begin position="166"/>
        <end position="187"/>
    </location>
</feature>
<dbReference type="SUPFAM" id="SSF144091">
    <property type="entry name" value="Rhomboid-like"/>
    <property type="match status" value="1"/>
</dbReference>
<name>A0A1Y2D0X5_9FUNG</name>
<keyword evidence="5 7" id="KW-1133">Transmembrane helix</keyword>
<dbReference type="Gene3D" id="1.20.1540.10">
    <property type="entry name" value="Rhomboid-like"/>
    <property type="match status" value="1"/>
</dbReference>
<evidence type="ECO:0000256" key="5">
    <source>
        <dbReference type="ARBA" id="ARBA00022989"/>
    </source>
</evidence>
<evidence type="ECO:0000313" key="10">
    <source>
        <dbReference type="Proteomes" id="UP000193642"/>
    </source>
</evidence>
<evidence type="ECO:0000256" key="1">
    <source>
        <dbReference type="ARBA" id="ARBA00004141"/>
    </source>
</evidence>
<sequence>MFTRSLLQATRSIHIIEHSAIRPSLLPRINAVWRPQPISRPFTNLTPQTHQTRLFSTRFTSAVRAQIEKFTSREHRQYATLSGRYRGGGSGGRGYQPELDPDVVLYSIIGINTIVFLLWQYAIIEKRNGNGAWLNFMQDNFYSNWHSLEAGRWWTSITCAFSHNTILHFGLNMFVLHGFGNVAMGIIGPSRFLVFYLAAGAVSSTAHLVYTRFIEPSLKGNQSLSWYPGGFRDSSSHGASGAISASLLLYALTYPMNPINLFFFIQVPAFVGIGGYLAYDLYLATSGKSGVVDNAAHIGGAVFGVGYWLAFVRGMATRGRF</sequence>
<dbReference type="GO" id="GO:0004252">
    <property type="term" value="F:serine-type endopeptidase activity"/>
    <property type="evidence" value="ECO:0007669"/>
    <property type="project" value="InterPro"/>
</dbReference>
<comment type="subcellular location">
    <subcellularLocation>
        <location evidence="1">Membrane</location>
        <topology evidence="1">Multi-pass membrane protein</topology>
    </subcellularLocation>
</comment>
<feature type="transmembrane region" description="Helical" evidence="7">
    <location>
        <begin position="103"/>
        <end position="124"/>
    </location>
</feature>
<feature type="domain" description="Peptidase S54 rhomboid" evidence="8">
    <location>
        <begin position="151"/>
        <end position="311"/>
    </location>
</feature>
<evidence type="ECO:0000256" key="6">
    <source>
        <dbReference type="ARBA" id="ARBA00023136"/>
    </source>
</evidence>
<evidence type="ECO:0000313" key="9">
    <source>
        <dbReference type="EMBL" id="ORY52857.1"/>
    </source>
</evidence>
<feature type="transmembrane region" description="Helical" evidence="7">
    <location>
        <begin position="298"/>
        <end position="316"/>
    </location>
</feature>
<keyword evidence="4" id="KW-0378">Hydrolase</keyword>
<evidence type="ECO:0000256" key="7">
    <source>
        <dbReference type="SAM" id="Phobius"/>
    </source>
</evidence>
<dbReference type="InterPro" id="IPR035952">
    <property type="entry name" value="Rhomboid-like_sf"/>
</dbReference>
<comment type="caution">
    <text evidence="9">The sequence shown here is derived from an EMBL/GenBank/DDBJ whole genome shotgun (WGS) entry which is preliminary data.</text>
</comment>
<dbReference type="PANTHER" id="PTHR43731">
    <property type="entry name" value="RHOMBOID PROTEASE"/>
    <property type="match status" value="1"/>
</dbReference>
<dbReference type="OrthoDB" id="418595at2759"/>
<dbReference type="STRING" id="329046.A0A1Y2D0X5"/>
<organism evidence="9 10">
    <name type="scientific">Rhizoclosmatium globosum</name>
    <dbReference type="NCBI Taxonomy" id="329046"/>
    <lineage>
        <taxon>Eukaryota</taxon>
        <taxon>Fungi</taxon>
        <taxon>Fungi incertae sedis</taxon>
        <taxon>Chytridiomycota</taxon>
        <taxon>Chytridiomycota incertae sedis</taxon>
        <taxon>Chytridiomycetes</taxon>
        <taxon>Chytridiales</taxon>
        <taxon>Chytriomycetaceae</taxon>
        <taxon>Rhizoclosmatium</taxon>
    </lineage>
</organism>
<keyword evidence="6 7" id="KW-0472">Membrane</keyword>